<dbReference type="EMBL" id="LNIX01000004">
    <property type="protein sequence ID" value="OXA56125.1"/>
    <property type="molecule type" value="Genomic_DNA"/>
</dbReference>
<keyword evidence="4" id="KW-1185">Reference proteome</keyword>
<organism evidence="3 4">
    <name type="scientific">Folsomia candida</name>
    <name type="common">Springtail</name>
    <dbReference type="NCBI Taxonomy" id="158441"/>
    <lineage>
        <taxon>Eukaryota</taxon>
        <taxon>Metazoa</taxon>
        <taxon>Ecdysozoa</taxon>
        <taxon>Arthropoda</taxon>
        <taxon>Hexapoda</taxon>
        <taxon>Collembola</taxon>
        <taxon>Entomobryomorpha</taxon>
        <taxon>Isotomoidea</taxon>
        <taxon>Isotomidae</taxon>
        <taxon>Proisotominae</taxon>
        <taxon>Folsomia</taxon>
    </lineage>
</organism>
<feature type="signal peptide" evidence="2">
    <location>
        <begin position="1"/>
        <end position="15"/>
    </location>
</feature>
<feature type="region of interest" description="Disordered" evidence="1">
    <location>
        <begin position="21"/>
        <end position="60"/>
    </location>
</feature>
<protein>
    <submittedName>
        <fullName evidence="3">Uncharacterized protein</fullName>
    </submittedName>
</protein>
<evidence type="ECO:0000313" key="3">
    <source>
        <dbReference type="EMBL" id="OXA56125.1"/>
    </source>
</evidence>
<keyword evidence="2" id="KW-0732">Signal</keyword>
<dbReference type="Proteomes" id="UP000198287">
    <property type="component" value="Unassembled WGS sequence"/>
</dbReference>
<sequence>MSRFFLLTIFSLAIASPRNINSHPSTSKHHSSNEESFPAGGSTEKEAETAEVSDPTPSPNNDLFVSDLKQYVAAVPILSFEGDAILLQFVDPLNHKTTYRHLDPMDAIAEAVYETKRNDGGVDVIILTGDEDNIPAPKGDKNKRTYVVLRRAVQIDPHVYFVAYLYITEAGDSSAGIHNLGGRKVFLEWDFWDHREAIDMRAKSLENSFRCGNLIFIPCASNETMDYPLATQKPVQSDNGGRVLDLGFPAANPKVQERYHVVDGYDPDEFIDIYGDLDREIKLGRELTELPTDAAPPAPYLGRGRYFNQDRYSSNLIQEEVVYVGGEFNPETPNTVRNSVHVVKEMALGLVKNFEGLYGGLGTDDGLLAAIGVETGIEGTDDLEFGNALSTEEKLALVAAVTQSSAGGLGGLVTALEPDEATTDFMVDQVSDQVNPSVAKGRTLGAAWEPPGEEKPYVQFGWLKTNGATVSNDVFVGWGGCRYHHVLADEIHLAGGVPERIRLYQRALKTQCVTYEADFLEEIFKSGLLKVADDESFELREHSAHFTKEKLTVKQLKELLRGVQLAMFSKVYNAELRSPTPSTSAPDGSTISRSVFTLGQVVITGTGFSQENIWVDSRHGFKLNRNMIRTLKIAYQKLAEDKELLGEGDSGFEKELNYNNRVYVMALVQYLLRGSAPVYNSGVNPFKNFEEFYTKNKQVIEDRVNSRML</sequence>
<proteinExistence type="predicted"/>
<evidence type="ECO:0000313" key="4">
    <source>
        <dbReference type="Proteomes" id="UP000198287"/>
    </source>
</evidence>
<reference evidence="3 4" key="1">
    <citation type="submission" date="2015-12" db="EMBL/GenBank/DDBJ databases">
        <title>The genome of Folsomia candida.</title>
        <authorList>
            <person name="Faddeeva A."/>
            <person name="Derks M.F."/>
            <person name="Anvar Y."/>
            <person name="Smit S."/>
            <person name="Van Straalen N."/>
            <person name="Roelofs D."/>
        </authorList>
    </citation>
    <scope>NUCLEOTIDE SEQUENCE [LARGE SCALE GENOMIC DNA]</scope>
    <source>
        <strain evidence="3 4">VU population</strain>
        <tissue evidence="3">Whole body</tissue>
    </source>
</reference>
<comment type="caution">
    <text evidence="3">The sequence shown here is derived from an EMBL/GenBank/DDBJ whole genome shotgun (WGS) entry which is preliminary data.</text>
</comment>
<evidence type="ECO:0000256" key="1">
    <source>
        <dbReference type="SAM" id="MobiDB-lite"/>
    </source>
</evidence>
<evidence type="ECO:0000256" key="2">
    <source>
        <dbReference type="SAM" id="SignalP"/>
    </source>
</evidence>
<dbReference type="OrthoDB" id="8297527at2759"/>
<name>A0A226EEX7_FOLCA</name>
<accession>A0A226EEX7</accession>
<gene>
    <name evidence="3" type="ORF">Fcan01_09019</name>
</gene>
<dbReference type="AlphaFoldDB" id="A0A226EEX7"/>
<feature type="chain" id="PRO_5013234431" evidence="2">
    <location>
        <begin position="16"/>
        <end position="709"/>
    </location>
</feature>